<evidence type="ECO:0000256" key="1">
    <source>
        <dbReference type="SAM" id="MobiDB-lite"/>
    </source>
</evidence>
<reference evidence="5" key="4">
    <citation type="journal article" date="2008" name="Nucleic Acids Res.">
        <title>The rice annotation project database (RAP-DB): 2008 update.</title>
        <authorList>
            <consortium name="The rice annotation project (RAP)"/>
        </authorList>
    </citation>
    <scope>GENOME REANNOTATION</scope>
    <source>
        <strain evidence="5">cv. Nipponbare</strain>
    </source>
</reference>
<protein>
    <submittedName>
        <fullName evidence="4">1,4-beta-xylanase</fullName>
    </submittedName>
</protein>
<feature type="region of interest" description="Disordered" evidence="1">
    <location>
        <begin position="171"/>
        <end position="227"/>
    </location>
</feature>
<dbReference type="EMBL" id="AC112514">
    <property type="protein sequence ID" value="AAM10751.1"/>
    <property type="molecule type" value="Genomic_DNA"/>
</dbReference>
<name>Q8RVD6_ORYSJ</name>
<accession>Q7G6S1</accession>
<dbReference type="AlphaFoldDB" id="Q8RVD6"/>
<reference evidence="4" key="2">
    <citation type="submission" date="2002-04" db="EMBL/GenBank/DDBJ databases">
        <title>Rice Genomic Sequence.</title>
        <authorList>
            <person name="Wing R.A."/>
            <person name="Yu Y."/>
            <person name="Yang T.J."/>
            <person name="Nah G."/>
            <person name="Soderlund C."/>
            <person name="Chen M."/>
            <person name="Kim H.-R."/>
            <person name="Rambo T."/>
            <person name="Saski C."/>
            <person name="Henry D."/>
            <person name="Oates R."/>
            <person name="Simmons J."/>
        </authorList>
    </citation>
    <scope>NUCLEOTIDE SEQUENCE</scope>
</reference>
<evidence type="ECO:0000256" key="2">
    <source>
        <dbReference type="SAM" id="Phobius"/>
    </source>
</evidence>
<keyword evidence="2" id="KW-1133">Transmembrane helix</keyword>
<proteinExistence type="predicted"/>
<keyword evidence="2" id="KW-0812">Transmembrane</keyword>
<reference evidence="5" key="3">
    <citation type="journal article" date="2005" name="Nature">
        <title>The map-based sequence of the rice genome.</title>
        <authorList>
            <consortium name="International rice genome sequencing project (IRGSP)"/>
            <person name="Matsumoto T."/>
            <person name="Wu J."/>
            <person name="Kanamori H."/>
            <person name="Katayose Y."/>
            <person name="Fujisawa M."/>
            <person name="Namiki N."/>
            <person name="Mizuno H."/>
            <person name="Yamamoto K."/>
            <person name="Antonio B.A."/>
            <person name="Baba T."/>
            <person name="Sakata K."/>
            <person name="Nagamura Y."/>
            <person name="Aoki H."/>
            <person name="Arikawa K."/>
            <person name="Arita K."/>
            <person name="Bito T."/>
            <person name="Chiden Y."/>
            <person name="Fujitsuka N."/>
            <person name="Fukunaka R."/>
            <person name="Hamada M."/>
            <person name="Harada C."/>
            <person name="Hayashi A."/>
            <person name="Hijishita S."/>
            <person name="Honda M."/>
            <person name="Hosokawa S."/>
            <person name="Ichikawa Y."/>
            <person name="Idonuma A."/>
            <person name="Iijima M."/>
            <person name="Ikeda M."/>
            <person name="Ikeno M."/>
            <person name="Ito K."/>
            <person name="Ito S."/>
            <person name="Ito T."/>
            <person name="Ito Y."/>
            <person name="Ito Y."/>
            <person name="Iwabuchi A."/>
            <person name="Kamiya K."/>
            <person name="Karasawa W."/>
            <person name="Kurita K."/>
            <person name="Katagiri S."/>
            <person name="Kikuta A."/>
            <person name="Kobayashi H."/>
            <person name="Kobayashi N."/>
            <person name="Machita K."/>
            <person name="Maehara T."/>
            <person name="Masukawa M."/>
            <person name="Mizubayashi T."/>
            <person name="Mukai Y."/>
            <person name="Nagasaki H."/>
            <person name="Nagata Y."/>
            <person name="Naito S."/>
            <person name="Nakashima M."/>
            <person name="Nakama Y."/>
            <person name="Nakamichi Y."/>
            <person name="Nakamura M."/>
            <person name="Meguro A."/>
            <person name="Negishi M."/>
            <person name="Ohta I."/>
            <person name="Ohta T."/>
            <person name="Okamoto M."/>
            <person name="Ono N."/>
            <person name="Saji S."/>
            <person name="Sakaguchi M."/>
            <person name="Sakai K."/>
            <person name="Shibata M."/>
            <person name="Shimokawa T."/>
            <person name="Song J."/>
            <person name="Takazaki Y."/>
            <person name="Terasawa K."/>
            <person name="Tsugane M."/>
            <person name="Tsuji K."/>
            <person name="Ueda S."/>
            <person name="Waki K."/>
            <person name="Yamagata H."/>
            <person name="Yamamoto M."/>
            <person name="Yamamoto S."/>
            <person name="Yamane H."/>
            <person name="Yoshiki S."/>
            <person name="Yoshihara R."/>
            <person name="Yukawa K."/>
            <person name="Zhong H."/>
            <person name="Yano M."/>
            <person name="Yuan Q."/>
            <person name="Ouyang S."/>
            <person name="Liu J."/>
            <person name="Jones K.M."/>
            <person name="Gansberger K."/>
            <person name="Moffat K."/>
            <person name="Hill J."/>
            <person name="Bera J."/>
            <person name="Fadrosh D."/>
            <person name="Jin S."/>
            <person name="Johri S."/>
            <person name="Kim M."/>
            <person name="Overton L."/>
            <person name="Reardon M."/>
            <person name="Tsitrin T."/>
            <person name="Vuong H."/>
            <person name="Weaver B."/>
            <person name="Ciecko A."/>
            <person name="Tallon L."/>
            <person name="Jackson J."/>
            <person name="Pai G."/>
            <person name="Aken S.V."/>
            <person name="Utterback T."/>
            <person name="Reidmuller S."/>
            <person name="Feldblyum T."/>
            <person name="Hsiao J."/>
            <person name="Zismann V."/>
            <person name="Iobst S."/>
            <person name="de Vazeille A.R."/>
            <person name="Buell C.R."/>
            <person name="Ying K."/>
            <person name="Li Y."/>
            <person name="Lu T."/>
            <person name="Huang Y."/>
            <person name="Zhao Q."/>
            <person name="Feng Q."/>
            <person name="Zhang L."/>
            <person name="Zhu J."/>
            <person name="Weng Q."/>
            <person name="Mu J."/>
            <person name="Lu Y."/>
            <person name="Fan D."/>
            <person name="Liu Y."/>
            <person name="Guan J."/>
            <person name="Zhang Y."/>
            <person name="Yu S."/>
            <person name="Liu X."/>
            <person name="Zhang Y."/>
            <person name="Hong G."/>
            <person name="Han B."/>
            <person name="Choisne N."/>
            <person name="Demange N."/>
            <person name="Orjeda G."/>
            <person name="Samain S."/>
            <person name="Cattolico L."/>
            <person name="Pelletier E."/>
            <person name="Couloux A."/>
            <person name="Segurens B."/>
            <person name="Wincker P."/>
            <person name="D'Hont A."/>
            <person name="Scarpelli C."/>
            <person name="Weissenbach J."/>
            <person name="Salanoubat M."/>
            <person name="Quetier F."/>
            <person name="Yu Y."/>
            <person name="Kim H.R."/>
            <person name="Rambo T."/>
            <person name="Currie J."/>
            <person name="Collura K."/>
            <person name="Luo M."/>
            <person name="Yang T."/>
            <person name="Ammiraju J.S.S."/>
            <person name="Engler F."/>
            <person name="Soderlund C."/>
            <person name="Wing R.A."/>
            <person name="Palmer L.E."/>
            <person name="de la Bastide M."/>
            <person name="Spiegel L."/>
            <person name="Nascimento L."/>
            <person name="Zutavern T."/>
            <person name="O'Shaughnessy A."/>
            <person name="Dike S."/>
            <person name="Dedhia N."/>
            <person name="Preston R."/>
            <person name="Balija V."/>
            <person name="McCombie W.R."/>
            <person name="Chow T."/>
            <person name="Chen H."/>
            <person name="Chung M."/>
            <person name="Chen C."/>
            <person name="Shaw J."/>
            <person name="Wu H."/>
            <person name="Hsiao K."/>
            <person name="Chao Y."/>
            <person name="Chu M."/>
            <person name="Cheng C."/>
            <person name="Hour A."/>
            <person name="Lee P."/>
            <person name="Lin S."/>
            <person name="Lin Y."/>
            <person name="Liou J."/>
            <person name="Liu S."/>
            <person name="Hsing Y."/>
            <person name="Raghuvanshi S."/>
            <person name="Mohanty A."/>
            <person name="Bharti A.K."/>
            <person name="Gaur A."/>
            <person name="Gupta V."/>
            <person name="Kumar D."/>
            <person name="Ravi V."/>
            <person name="Vij S."/>
            <person name="Kapur A."/>
            <person name="Khurana P."/>
            <person name="Khurana P."/>
            <person name="Khurana J.P."/>
            <person name="Tyagi A.K."/>
            <person name="Gaikwad K."/>
            <person name="Singh A."/>
            <person name="Dalal V."/>
            <person name="Srivastava S."/>
            <person name="Dixit A."/>
            <person name="Pal A.K."/>
            <person name="Ghazi I.A."/>
            <person name="Yadav M."/>
            <person name="Pandit A."/>
            <person name="Bhargava A."/>
            <person name="Sureshbabu K."/>
            <person name="Batra K."/>
            <person name="Sharma T.R."/>
            <person name="Mohapatra T."/>
            <person name="Singh N.K."/>
            <person name="Messing J."/>
            <person name="Nelson A.B."/>
            <person name="Fuks G."/>
            <person name="Kavchok S."/>
            <person name="Keizer G."/>
            <person name="Linton E."/>
            <person name="Llaca V."/>
            <person name="Song R."/>
            <person name="Tanyolac B."/>
            <person name="Young S."/>
            <person name="Ho-Il K."/>
            <person name="Hahn J.H."/>
            <person name="Sangsakoo G."/>
            <person name="Vanavichit A."/>
            <person name="de Mattos Luiz.A.T."/>
            <person name="Zimmer P.D."/>
            <person name="Malone G."/>
            <person name="Dellagostin O."/>
            <person name="de Oliveira A.C."/>
            <person name="Bevan M."/>
            <person name="Bancroft I."/>
            <person name="Minx P."/>
            <person name="Cordum H."/>
            <person name="Wilson R."/>
            <person name="Cheng Z."/>
            <person name="Jin W."/>
            <person name="Jiang J."/>
            <person name="Leong S.A."/>
            <person name="Iwama H."/>
            <person name="Gojobori T."/>
            <person name="Itoh T."/>
            <person name="Niimura Y."/>
            <person name="Fujii Y."/>
            <person name="Habara T."/>
            <person name="Sakai H."/>
            <person name="Sato Y."/>
            <person name="Wilson G."/>
            <person name="Kumar K."/>
            <person name="McCouch S."/>
            <person name="Juretic N."/>
            <person name="Hoen D."/>
            <person name="Wright S."/>
            <person name="Bruskiewich R."/>
            <person name="Bureau T."/>
            <person name="Miyao A."/>
            <person name="Hirochika H."/>
            <person name="Nishikawa T."/>
            <person name="Kadowaki K."/>
            <person name="Sugiura M."/>
            <person name="Burr B."/>
            <person name="Sasaki T."/>
        </authorList>
    </citation>
    <scope>NUCLEOTIDE SEQUENCE [LARGE SCALE GENOMIC DNA]</scope>
    <source>
        <strain evidence="5">cv. Nipponbare</strain>
    </source>
</reference>
<evidence type="ECO:0000313" key="5">
    <source>
        <dbReference type="Proteomes" id="UP000000763"/>
    </source>
</evidence>
<evidence type="ECO:0000313" key="3">
    <source>
        <dbReference type="EMBL" id="AAM08564.1"/>
    </source>
</evidence>
<feature type="transmembrane region" description="Helical" evidence="2">
    <location>
        <begin position="46"/>
        <end position="63"/>
    </location>
</feature>
<dbReference type="Proteomes" id="UP000000763">
    <property type="component" value="Chromosome 10"/>
</dbReference>
<keyword evidence="2" id="KW-0472">Membrane</keyword>
<sequence length="227" mass="24263">MASSLTPSPATSRAMHQERLTNEEVDEMIHETDGGSFSDHGHMGNLLSIAAYGLMLGFFLVGVRVECIFSSEGPPSALPPLGRAPVTPALPPPGHAPLHGCAAAARDTPPADHLLFGHVGLAGVAELFGYATLTDVSRQNCHARYRAMTGRKRKKASVTWEVEGVHGATERRFERGSSTTTYGGKPAMEPANPASAIPGERCSYRRGAVASEPRPHRRQDRRTESTG</sequence>
<accession>Q8RVD6</accession>
<evidence type="ECO:0000313" key="4">
    <source>
        <dbReference type="EMBL" id="AAM10751.1"/>
    </source>
</evidence>
<dbReference type="EMBL" id="AC092749">
    <property type="protein sequence ID" value="AAM08564.1"/>
    <property type="molecule type" value="Genomic_DNA"/>
</dbReference>
<organism evidence="3 5">
    <name type="scientific">Oryza sativa subsp. japonica</name>
    <name type="common">Rice</name>
    <dbReference type="NCBI Taxonomy" id="39947"/>
    <lineage>
        <taxon>Eukaryota</taxon>
        <taxon>Viridiplantae</taxon>
        <taxon>Streptophyta</taxon>
        <taxon>Embryophyta</taxon>
        <taxon>Tracheophyta</taxon>
        <taxon>Spermatophyta</taxon>
        <taxon>Magnoliopsida</taxon>
        <taxon>Liliopsida</taxon>
        <taxon>Poales</taxon>
        <taxon>Poaceae</taxon>
        <taxon>BOP clade</taxon>
        <taxon>Oryzoideae</taxon>
        <taxon>Oryzeae</taxon>
        <taxon>Oryzinae</taxon>
        <taxon>Oryza</taxon>
        <taxon>Oryza sativa</taxon>
    </lineage>
</organism>
<reference evidence="3" key="1">
    <citation type="submission" date="2002-04" db="EMBL/GenBank/DDBJ databases">
        <title>Genomic sequence for Oryza sativa, Nipponbare strain, clone OSJNBb0023M11, from chromosome 10, complete sequence.</title>
        <authorList>
            <person name="McCombie W.R."/>
            <person name="de la Bastide M."/>
            <person name="Spiegel L."/>
            <person name="Preston R."/>
            <person name="Kirchoff K."/>
            <person name="Kuit K."/>
            <person name="Nascimento L."/>
            <person name="Baker J."/>
            <person name="Santos L."/>
            <person name="Zutavern T."/>
            <person name="Miller B."/>
            <person name="Cunnius D.M."/>
            <person name="Katzenberger F."/>
            <person name="Muller S."/>
            <person name="Bell M."/>
            <person name="Balija V."/>
            <person name="Shah R."/>
            <person name="King L."/>
            <person name="Yang C."/>
            <person name="Dike S."/>
            <person name="O'Shaughnessy A."/>
            <person name="Palmer L."/>
            <person name="Dedhia N."/>
        </authorList>
    </citation>
    <scope>NUCLEOTIDE SEQUENCE</scope>
    <source>
        <strain evidence="3">Nipponbare</strain>
    </source>
</reference>
<gene>
    <name evidence="4" type="ORF">OSJNAb0023M11.4</name>
    <name evidence="3" type="ORF">OSJNBb0023M11.18</name>
</gene>